<keyword evidence="12" id="KW-0378">Hydrolase</keyword>
<comment type="catalytic activity">
    <reaction evidence="20">
        <text>Preferential cleavage: (Ac)2-L-Lys-D-Ala-|-D-Ala. Also transpeptidation of peptidyl-alanyl moieties that are N-acyl substituents of D-alanine.</text>
        <dbReference type="EC" id="3.4.16.4"/>
    </reaction>
</comment>
<comment type="similarity">
    <text evidence="4 23">In the C-terminal section; belongs to the transpeptidase family.</text>
</comment>
<feature type="region of interest" description="Disordered" evidence="25">
    <location>
        <begin position="1"/>
        <end position="21"/>
    </location>
</feature>
<evidence type="ECO:0000256" key="6">
    <source>
        <dbReference type="ARBA" id="ARBA00018637"/>
    </source>
</evidence>
<dbReference type="SUPFAM" id="SSF56601">
    <property type="entry name" value="beta-lactamase/transpeptidase-like"/>
    <property type="match status" value="1"/>
</dbReference>
<dbReference type="GO" id="GO:0071555">
    <property type="term" value="P:cell wall organization"/>
    <property type="evidence" value="ECO:0007669"/>
    <property type="project" value="UniProtKB-UniRule"/>
</dbReference>
<evidence type="ECO:0000256" key="21">
    <source>
        <dbReference type="ARBA" id="ARBA00049902"/>
    </source>
</evidence>
<keyword evidence="8" id="KW-0121">Carboxypeptidase</keyword>
<dbReference type="EMBL" id="PYNS01000030">
    <property type="protein sequence ID" value="PSV08483.1"/>
    <property type="molecule type" value="Genomic_DNA"/>
</dbReference>
<keyword evidence="15" id="KW-0472">Membrane</keyword>
<dbReference type="InterPro" id="IPR011813">
    <property type="entry name" value="PBP_1b"/>
</dbReference>
<evidence type="ECO:0000259" key="26">
    <source>
        <dbReference type="Pfam" id="PF00905"/>
    </source>
</evidence>
<dbReference type="InterPro" id="IPR050396">
    <property type="entry name" value="Glycosyltr_51/Transpeptidase"/>
</dbReference>
<evidence type="ECO:0000256" key="10">
    <source>
        <dbReference type="ARBA" id="ARBA00022676"/>
    </source>
</evidence>
<evidence type="ECO:0000256" key="16">
    <source>
        <dbReference type="ARBA" id="ARBA00023251"/>
    </source>
</evidence>
<dbReference type="InterPro" id="IPR012338">
    <property type="entry name" value="Beta-lactam/transpept-like"/>
</dbReference>
<dbReference type="NCBIfam" id="TIGR02071">
    <property type="entry name" value="PBP_1b"/>
    <property type="match status" value="1"/>
</dbReference>
<dbReference type="GO" id="GO:0009002">
    <property type="term" value="F:serine-type D-Ala-D-Ala carboxypeptidase activity"/>
    <property type="evidence" value="ECO:0007669"/>
    <property type="project" value="UniProtKB-EC"/>
</dbReference>
<dbReference type="GO" id="GO:0009252">
    <property type="term" value="P:peptidoglycan biosynthetic process"/>
    <property type="evidence" value="ECO:0007669"/>
    <property type="project" value="UniProtKB-UniRule"/>
</dbReference>
<dbReference type="PIRSF" id="PIRSF002799">
    <property type="entry name" value="PBP_1b"/>
    <property type="match status" value="1"/>
</dbReference>
<evidence type="ECO:0000256" key="14">
    <source>
        <dbReference type="ARBA" id="ARBA00022984"/>
    </source>
</evidence>
<name>A0A2T3KQJ2_PHOLD</name>
<dbReference type="InterPro" id="IPR023346">
    <property type="entry name" value="Lysozyme-like_dom_sf"/>
</dbReference>
<dbReference type="InterPro" id="IPR036950">
    <property type="entry name" value="PBP_transglycosylase"/>
</dbReference>
<dbReference type="InterPro" id="IPR001264">
    <property type="entry name" value="Glyco_trans_51"/>
</dbReference>
<feature type="active site" description="Acyl-ester intermediate; for transpeptidase activity" evidence="24">
    <location>
        <position position="469"/>
    </location>
</feature>
<dbReference type="NCBIfam" id="TIGR02074">
    <property type="entry name" value="PBP_1a_fam"/>
    <property type="match status" value="1"/>
</dbReference>
<gene>
    <name evidence="29" type="primary">mrcB</name>
    <name evidence="29" type="ORF">C0W93_19060</name>
</gene>
<dbReference type="Gene3D" id="3.40.710.10">
    <property type="entry name" value="DD-peptidase/beta-lactamase superfamily"/>
    <property type="match status" value="1"/>
</dbReference>
<evidence type="ECO:0000259" key="27">
    <source>
        <dbReference type="Pfam" id="PF00912"/>
    </source>
</evidence>
<dbReference type="RefSeq" id="WP_107186045.1">
    <property type="nucleotide sequence ID" value="NZ_JAWQGC010000001.1"/>
</dbReference>
<organism evidence="29 30">
    <name type="scientific">Photobacterium leiognathi subsp. mandapamensis</name>
    <name type="common">Photobacterium mandapamensis</name>
    <dbReference type="NCBI Taxonomy" id="48408"/>
    <lineage>
        <taxon>Bacteria</taxon>
        <taxon>Pseudomonadati</taxon>
        <taxon>Pseudomonadota</taxon>
        <taxon>Gammaproteobacteria</taxon>
        <taxon>Vibrionales</taxon>
        <taxon>Vibrionaceae</taxon>
        <taxon>Photobacterium</taxon>
    </lineage>
</organism>
<evidence type="ECO:0000256" key="19">
    <source>
        <dbReference type="ARBA" id="ARBA00032454"/>
    </source>
</evidence>
<evidence type="ECO:0000256" key="18">
    <source>
        <dbReference type="ARBA" id="ARBA00023316"/>
    </source>
</evidence>
<dbReference type="GO" id="GO:0006508">
    <property type="term" value="P:proteolysis"/>
    <property type="evidence" value="ECO:0007669"/>
    <property type="project" value="UniProtKB-KW"/>
</dbReference>
<keyword evidence="18 23" id="KW-0961">Cell wall biogenesis/degradation</keyword>
<feature type="domain" description="Bifunctional transglycosylase second" evidence="28">
    <location>
        <begin position="73"/>
        <end position="156"/>
    </location>
</feature>
<evidence type="ECO:0000256" key="12">
    <source>
        <dbReference type="ARBA" id="ARBA00022801"/>
    </source>
</evidence>
<dbReference type="AlphaFoldDB" id="A0A2T3KQJ2"/>
<evidence type="ECO:0000256" key="13">
    <source>
        <dbReference type="ARBA" id="ARBA00022960"/>
    </source>
</evidence>
<comment type="catalytic activity">
    <reaction evidence="21">
        <text>[GlcNAc-(1-&gt;4)-Mur2Ac(oyl-L-Ala-gamma-D-Glu-L-Lys-D-Ala-D-Ala)](n)-di-trans,octa-cis-undecaprenyl diphosphate + beta-D-GlcNAc-(1-&gt;4)-Mur2Ac(oyl-L-Ala-gamma-D-Glu-L-Lys-D-Ala-D-Ala)-di-trans,octa-cis-undecaprenyl diphosphate = [GlcNAc-(1-&gt;4)-Mur2Ac(oyl-L-Ala-gamma-D-Glu-L-Lys-D-Ala-D-Ala)](n+1)-di-trans,octa-cis-undecaprenyl diphosphate + di-trans,octa-cis-undecaprenyl diphosphate + H(+)</text>
        <dbReference type="Rhea" id="RHEA:23708"/>
        <dbReference type="Rhea" id="RHEA-COMP:9602"/>
        <dbReference type="Rhea" id="RHEA-COMP:9603"/>
        <dbReference type="ChEBI" id="CHEBI:15378"/>
        <dbReference type="ChEBI" id="CHEBI:58405"/>
        <dbReference type="ChEBI" id="CHEBI:60033"/>
        <dbReference type="ChEBI" id="CHEBI:78435"/>
        <dbReference type="EC" id="2.4.99.28"/>
    </reaction>
</comment>
<keyword evidence="11 23" id="KW-0808">Transferase</keyword>
<accession>A0A2T3KQJ2</accession>
<evidence type="ECO:0000313" key="30">
    <source>
        <dbReference type="Proteomes" id="UP000240530"/>
    </source>
</evidence>
<evidence type="ECO:0000256" key="25">
    <source>
        <dbReference type="SAM" id="MobiDB-lite"/>
    </source>
</evidence>
<keyword evidence="7" id="KW-1003">Cell membrane</keyword>
<feature type="active site" description="Proton donor; for transglycosylase activity" evidence="24">
    <location>
        <position position="193"/>
    </location>
</feature>
<evidence type="ECO:0000256" key="22">
    <source>
        <dbReference type="NCBIfam" id="TIGR02071"/>
    </source>
</evidence>
<evidence type="ECO:0000256" key="20">
    <source>
        <dbReference type="ARBA" id="ARBA00034000"/>
    </source>
</evidence>
<dbReference type="GO" id="GO:0030288">
    <property type="term" value="C:outer membrane-bounded periplasmic space"/>
    <property type="evidence" value="ECO:0007669"/>
    <property type="project" value="TreeGrafter"/>
</dbReference>
<dbReference type="UniPathway" id="UPA00219"/>
<dbReference type="Pfam" id="PF14814">
    <property type="entry name" value="UB2H"/>
    <property type="match status" value="1"/>
</dbReference>
<evidence type="ECO:0000256" key="2">
    <source>
        <dbReference type="ARBA" id="ARBA00004236"/>
    </source>
</evidence>
<dbReference type="InterPro" id="IPR001460">
    <property type="entry name" value="PCN-bd_Tpept"/>
</dbReference>
<evidence type="ECO:0000256" key="1">
    <source>
        <dbReference type="ARBA" id="ARBA00002624"/>
    </source>
</evidence>
<dbReference type="GO" id="GO:0008360">
    <property type="term" value="P:regulation of cell shape"/>
    <property type="evidence" value="ECO:0007669"/>
    <property type="project" value="UniProtKB-UniRule"/>
</dbReference>
<dbReference type="GO" id="GO:0008955">
    <property type="term" value="F:peptidoglycan glycosyltransferase activity"/>
    <property type="evidence" value="ECO:0007669"/>
    <property type="project" value="UniProtKB-UniRule"/>
</dbReference>
<evidence type="ECO:0000256" key="8">
    <source>
        <dbReference type="ARBA" id="ARBA00022645"/>
    </source>
</evidence>
<evidence type="ECO:0000259" key="28">
    <source>
        <dbReference type="Pfam" id="PF14814"/>
    </source>
</evidence>
<sequence>MTSNNQQPDKKQDTKAQPSSTRHFIKRSLLTVAIVGGVGMAYLGNNLNKTISEKFAGQLWQLPSVVYARELALQPGSPISYNALVNELKVLGYHKAAHPEQSGEYKANGWSVEFVRRPFNFKEGAEGARHVSVSFNSEGISKMMDLDTNKELGFLHIDPKMLGMLESGSDQQRIYLPKDKMPKLLVEGLVDTEDRHFYEHDGISLVGIARAFVANIKAGRTVQGGSTLTQQLAKNMFLSSERSLWRKFKEAYMAIIIDYKYGKNEVLDAYMNQVYLAQYNGRGIHGFALASRYYFDRPLSELRRDQMALMIGMVKGPSYYNPWRHPERAKDRRNVVLKIMFDNKLITEKEYRSSIKLPLDIQAKGQLAKRQPAYFDQIKRELEEKVGDAFEEGKGFRLFTSLDPQSQKLAEEAVKKMIPVVEKRSGKDLQTAMVIADRTTGEIRAMIGGSNPDFPGYNRAINAQRQIGSVVKPSIYLSALEEPEQFTLATSLKDQPLSVKMQDGATWSPRNYDRKYRGEVPLFMALAKSYNVPTVNLGMALGVDKVSTTLTKLGIPYQEIPQVPSLFLGSIALSPLEVTQMYQAIGNNGYLAPLTALNAVVDENGKVLYQNWPKAAPVVPSQAAWLTMFAMQDTVKFGTAHSLNKLFPSSHLAGKTGTTNDGKDSWYVGIDGREVVTVWMGRDDNKSAHLTGATGALRLYTDYIQHRKPEPLVLRQPSDLEAVKYTVAANGTYTEDCSGTTRMPIWDPNGDLKQNCQVQQVKQQAQQVQKKVEGFFNKLFNW</sequence>
<proteinExistence type="inferred from homology"/>
<evidence type="ECO:0000256" key="23">
    <source>
        <dbReference type="PIRNR" id="PIRNR002799"/>
    </source>
</evidence>
<dbReference type="InterPro" id="IPR028166">
    <property type="entry name" value="UB2H"/>
</dbReference>
<dbReference type="GO" id="GO:0009274">
    <property type="term" value="C:peptidoglycan-based cell wall"/>
    <property type="evidence" value="ECO:0007669"/>
    <property type="project" value="UniProtKB-UniRule"/>
</dbReference>
<evidence type="ECO:0000256" key="15">
    <source>
        <dbReference type="ARBA" id="ARBA00023136"/>
    </source>
</evidence>
<dbReference type="Pfam" id="PF00912">
    <property type="entry name" value="Transgly"/>
    <property type="match status" value="1"/>
</dbReference>
<evidence type="ECO:0000256" key="7">
    <source>
        <dbReference type="ARBA" id="ARBA00022475"/>
    </source>
</evidence>
<evidence type="ECO:0000256" key="5">
    <source>
        <dbReference type="ARBA" id="ARBA00007739"/>
    </source>
</evidence>
<keyword evidence="9" id="KW-0645">Protease</keyword>
<keyword evidence="16" id="KW-0046">Antibiotic resistance</keyword>
<dbReference type="GO" id="GO:0005886">
    <property type="term" value="C:plasma membrane"/>
    <property type="evidence" value="ECO:0007669"/>
    <property type="project" value="UniProtKB-SubCell"/>
</dbReference>
<comment type="caution">
    <text evidence="29">The sequence shown here is derived from an EMBL/GenBank/DDBJ whole genome shotgun (WGS) entry which is preliminary data.</text>
</comment>
<dbReference type="PANTHER" id="PTHR32282:SF11">
    <property type="entry name" value="PENICILLIN-BINDING PROTEIN 1B"/>
    <property type="match status" value="1"/>
</dbReference>
<keyword evidence="10 23" id="KW-0328">Glycosyltransferase</keyword>
<keyword evidence="13 23" id="KW-0133">Cell shape</keyword>
<evidence type="ECO:0000313" key="29">
    <source>
        <dbReference type="EMBL" id="PSV08483.1"/>
    </source>
</evidence>
<dbReference type="GO" id="GO:0046677">
    <property type="term" value="P:response to antibiotic"/>
    <property type="evidence" value="ECO:0007669"/>
    <property type="project" value="UniProtKB-UniRule"/>
</dbReference>
<evidence type="ECO:0000256" key="3">
    <source>
        <dbReference type="ARBA" id="ARBA00004752"/>
    </source>
</evidence>
<keyword evidence="17" id="KW-0511">Multifunctional enzyme</keyword>
<comment type="similarity">
    <text evidence="5 23">In the N-terminal section; belongs to the glycosyltransferase 51 family.</text>
</comment>
<evidence type="ECO:0000256" key="4">
    <source>
        <dbReference type="ARBA" id="ARBA00007090"/>
    </source>
</evidence>
<evidence type="ECO:0000256" key="9">
    <source>
        <dbReference type="ARBA" id="ARBA00022670"/>
    </source>
</evidence>
<evidence type="ECO:0000256" key="11">
    <source>
        <dbReference type="ARBA" id="ARBA00022679"/>
    </source>
</evidence>
<comment type="function">
    <text evidence="1 23">Cell wall formation. Synthesis of cross-linked peptidoglycan from the lipid intermediates. The enzyme has a penicillin-insensitive transglycosylase N-terminal domain (formation of linear glycan strands) and a penicillin-sensitive transpeptidase C-terminal domain (cross-linking of the peptide subunits).</text>
</comment>
<comment type="subcellular location">
    <subcellularLocation>
        <location evidence="2">Cell membrane</location>
    </subcellularLocation>
</comment>
<feature type="domain" description="Glycosyl transferase family 51" evidence="27">
    <location>
        <begin position="168"/>
        <end position="340"/>
    </location>
</feature>
<protein>
    <recommendedName>
        <fullName evidence="6 22">Penicillin-binding protein 1B</fullName>
        <shortName evidence="23">PBP-1b</shortName>
        <shortName evidence="23">PBP1b</shortName>
    </recommendedName>
    <alternativeName>
        <fullName evidence="19 23">Murein polymerase</fullName>
    </alternativeName>
</protein>
<evidence type="ECO:0000256" key="17">
    <source>
        <dbReference type="ARBA" id="ARBA00023268"/>
    </source>
</evidence>
<reference evidence="29 30" key="1">
    <citation type="submission" date="2018-03" db="EMBL/GenBank/DDBJ databases">
        <title>Whole genome sequencing of Histamine producing bacteria.</title>
        <authorList>
            <person name="Butler K."/>
        </authorList>
    </citation>
    <scope>NUCLEOTIDE SEQUENCE [LARGE SCALE GENOMIC DNA]</scope>
    <source>
        <strain evidence="29 30">Res.4.1</strain>
    </source>
</reference>
<dbReference type="Proteomes" id="UP000240530">
    <property type="component" value="Unassembled WGS sequence"/>
</dbReference>
<dbReference type="GO" id="GO:0008658">
    <property type="term" value="F:penicillin binding"/>
    <property type="evidence" value="ECO:0007669"/>
    <property type="project" value="UniProtKB-UniRule"/>
</dbReference>
<keyword evidence="14 23" id="KW-0573">Peptidoglycan synthesis</keyword>
<dbReference type="Gene3D" id="1.10.3810.10">
    <property type="entry name" value="Biosynthetic peptidoglycan transglycosylase-like"/>
    <property type="match status" value="1"/>
</dbReference>
<dbReference type="PANTHER" id="PTHR32282">
    <property type="entry name" value="BINDING PROTEIN TRANSPEPTIDASE, PUTATIVE-RELATED"/>
    <property type="match status" value="1"/>
</dbReference>
<feature type="domain" description="Penicillin-binding protein transpeptidase" evidence="26">
    <location>
        <begin position="432"/>
        <end position="671"/>
    </location>
</feature>
<dbReference type="SUPFAM" id="SSF53955">
    <property type="entry name" value="Lysozyme-like"/>
    <property type="match status" value="1"/>
</dbReference>
<dbReference type="Gene3D" id="3.30.2060.10">
    <property type="entry name" value="Penicillin-binding protein 1b domain"/>
    <property type="match status" value="1"/>
</dbReference>
<comment type="pathway">
    <text evidence="3 23">Cell wall biogenesis; peptidoglycan biosynthesis.</text>
</comment>
<evidence type="ECO:0000256" key="24">
    <source>
        <dbReference type="PIRSR" id="PIRSR002799-1"/>
    </source>
</evidence>
<dbReference type="Pfam" id="PF00905">
    <property type="entry name" value="Transpeptidase"/>
    <property type="match status" value="1"/>
</dbReference>